<comment type="caution">
    <text evidence="11">The sequence shown here is derived from an EMBL/GenBank/DDBJ whole genome shotgun (WGS) entry which is preliminary data.</text>
</comment>
<feature type="transmembrane region" description="Helical" evidence="10">
    <location>
        <begin position="287"/>
        <end position="308"/>
    </location>
</feature>
<reference evidence="11 12" key="1">
    <citation type="submission" date="2021-10" db="EMBL/GenBank/DDBJ databases">
        <title>Anaerobic single-cell dispensing facilitates the cultivation of human gut bacteria.</title>
        <authorList>
            <person name="Afrizal A."/>
        </authorList>
    </citation>
    <scope>NUCLEOTIDE SEQUENCE [LARGE SCALE GENOMIC DNA]</scope>
    <source>
        <strain evidence="11 12">CLA-AA-H270</strain>
    </source>
</reference>
<keyword evidence="4" id="KW-0813">Transport</keyword>
<gene>
    <name evidence="11" type="ORF">LKD22_11915</name>
</gene>
<name>A0AAW4VXZ5_9FIRM</name>
<dbReference type="Pfam" id="PF01554">
    <property type="entry name" value="MatE"/>
    <property type="match status" value="2"/>
</dbReference>
<dbReference type="CDD" id="cd13143">
    <property type="entry name" value="MATE_MepA_like"/>
    <property type="match status" value="1"/>
</dbReference>
<evidence type="ECO:0000256" key="2">
    <source>
        <dbReference type="ARBA" id="ARBA00008417"/>
    </source>
</evidence>
<evidence type="ECO:0000256" key="8">
    <source>
        <dbReference type="ARBA" id="ARBA00023136"/>
    </source>
</evidence>
<feature type="transmembrane region" description="Helical" evidence="10">
    <location>
        <begin position="50"/>
        <end position="74"/>
    </location>
</feature>
<proteinExistence type="inferred from homology"/>
<dbReference type="InterPro" id="IPR002528">
    <property type="entry name" value="MATE_fam"/>
</dbReference>
<evidence type="ECO:0000256" key="5">
    <source>
        <dbReference type="ARBA" id="ARBA00022475"/>
    </source>
</evidence>
<keyword evidence="8 10" id="KW-0472">Membrane</keyword>
<dbReference type="AlphaFoldDB" id="A0AAW4VXZ5"/>
<dbReference type="EMBL" id="JAJEPX010000059">
    <property type="protein sequence ID" value="MCC2177819.1"/>
    <property type="molecule type" value="Genomic_DNA"/>
</dbReference>
<accession>A0AAW4VXZ5</accession>
<keyword evidence="5" id="KW-1003">Cell membrane</keyword>
<evidence type="ECO:0000256" key="1">
    <source>
        <dbReference type="ARBA" id="ARBA00004651"/>
    </source>
</evidence>
<evidence type="ECO:0000256" key="7">
    <source>
        <dbReference type="ARBA" id="ARBA00022989"/>
    </source>
</evidence>
<evidence type="ECO:0000256" key="4">
    <source>
        <dbReference type="ARBA" id="ARBA00022448"/>
    </source>
</evidence>
<keyword evidence="9" id="KW-0046">Antibiotic resistance</keyword>
<evidence type="ECO:0000256" key="3">
    <source>
        <dbReference type="ARBA" id="ARBA00022106"/>
    </source>
</evidence>
<organism evidence="11 12">
    <name type="scientific">Agathobaculum butyriciproducens</name>
    <dbReference type="NCBI Taxonomy" id="1628085"/>
    <lineage>
        <taxon>Bacteria</taxon>
        <taxon>Bacillati</taxon>
        <taxon>Bacillota</taxon>
        <taxon>Clostridia</taxon>
        <taxon>Eubacteriales</taxon>
        <taxon>Butyricicoccaceae</taxon>
        <taxon>Agathobaculum</taxon>
    </lineage>
</organism>
<comment type="similarity">
    <text evidence="2">Belongs to the multi antimicrobial extrusion (MATE) (TC 2.A.66.1) family. MepA subfamily.</text>
</comment>
<feature type="transmembrane region" description="Helical" evidence="10">
    <location>
        <begin position="239"/>
        <end position="259"/>
    </location>
</feature>
<evidence type="ECO:0000313" key="12">
    <source>
        <dbReference type="Proteomes" id="UP001298753"/>
    </source>
</evidence>
<evidence type="ECO:0000256" key="10">
    <source>
        <dbReference type="SAM" id="Phobius"/>
    </source>
</evidence>
<dbReference type="InterPro" id="IPR045070">
    <property type="entry name" value="MATE_MepA-like"/>
</dbReference>
<keyword evidence="6 10" id="KW-0812">Transmembrane</keyword>
<dbReference type="InterPro" id="IPR048279">
    <property type="entry name" value="MdtK-like"/>
</dbReference>
<feature type="transmembrane region" description="Helical" evidence="10">
    <location>
        <begin position="362"/>
        <end position="383"/>
    </location>
</feature>
<evidence type="ECO:0000256" key="6">
    <source>
        <dbReference type="ARBA" id="ARBA00022692"/>
    </source>
</evidence>
<dbReference type="InterPro" id="IPR051327">
    <property type="entry name" value="MATE_MepA_subfamily"/>
</dbReference>
<dbReference type="GO" id="GO:0042910">
    <property type="term" value="F:xenobiotic transmembrane transporter activity"/>
    <property type="evidence" value="ECO:0007669"/>
    <property type="project" value="InterPro"/>
</dbReference>
<dbReference type="GO" id="GO:0005886">
    <property type="term" value="C:plasma membrane"/>
    <property type="evidence" value="ECO:0007669"/>
    <property type="project" value="UniProtKB-SubCell"/>
</dbReference>
<feature type="transmembrane region" description="Helical" evidence="10">
    <location>
        <begin position="138"/>
        <end position="157"/>
    </location>
</feature>
<dbReference type="RefSeq" id="WP_227601200.1">
    <property type="nucleotide sequence ID" value="NZ_JAJEPX010000059.1"/>
</dbReference>
<evidence type="ECO:0000313" key="11">
    <source>
        <dbReference type="EMBL" id="MCC2177819.1"/>
    </source>
</evidence>
<protein>
    <recommendedName>
        <fullName evidence="3">Multidrug export protein MepA</fullName>
    </recommendedName>
</protein>
<sequence length="449" mass="48640">MPAERSALFSDVPVRKAVLTLAVPTVISQLITVVYNMADTFFIGQLNDPLQVAATTLAMPCFMFLTAFANLFGLGGSSLISRCLGSDEREKARHTAAFCIWTGVAVAFLYGVAILLSEPVLFPVLGAKAETWDYLRQYVFWTIGVGAVPTVMNAEFAHLIRSEGYSRQAGFGVALGGVLNIALDPLFIFAFRLNIAGAAVATMLSNVIAMLYFVTFLLRIRKKSVITLAPKAYSVRCNIPLEVITIGLSGFVMTMMSTISNTALNHMVARYSNTAIAGMGIAKKIDLLAYAIAQGMTQGTLPLIGYNYSSGNMKRMKDAIKAAFAYSLLVASCGTVLLYFFAAPIAGSFISDAETVRYGQHFLKIICLACPTTAVNFMCITVFQAVGKKIQPLFLSLLRKGSLDIVFMLLLNRSMGVSGIAWATPFADWIAFVISMALVIPCLRKLSRE</sequence>
<dbReference type="PIRSF" id="PIRSF006603">
    <property type="entry name" value="DinF"/>
    <property type="match status" value="1"/>
</dbReference>
<feature type="transmembrane region" description="Helical" evidence="10">
    <location>
        <begin position="429"/>
        <end position="446"/>
    </location>
</feature>
<dbReference type="GO" id="GO:0015297">
    <property type="term" value="F:antiporter activity"/>
    <property type="evidence" value="ECO:0007669"/>
    <property type="project" value="InterPro"/>
</dbReference>
<dbReference type="GeneID" id="98659019"/>
<feature type="transmembrane region" description="Helical" evidence="10">
    <location>
        <begin position="95"/>
        <end position="116"/>
    </location>
</feature>
<keyword evidence="12" id="KW-1185">Reference proteome</keyword>
<dbReference type="Proteomes" id="UP001298753">
    <property type="component" value="Unassembled WGS sequence"/>
</dbReference>
<evidence type="ECO:0000256" key="9">
    <source>
        <dbReference type="ARBA" id="ARBA00023251"/>
    </source>
</evidence>
<comment type="subcellular location">
    <subcellularLocation>
        <location evidence="1">Cell membrane</location>
        <topology evidence="1">Multi-pass membrane protein</topology>
    </subcellularLocation>
</comment>
<dbReference type="GO" id="GO:0046677">
    <property type="term" value="P:response to antibiotic"/>
    <property type="evidence" value="ECO:0007669"/>
    <property type="project" value="UniProtKB-KW"/>
</dbReference>
<feature type="transmembrane region" description="Helical" evidence="10">
    <location>
        <begin position="320"/>
        <end position="342"/>
    </location>
</feature>
<keyword evidence="7 10" id="KW-1133">Transmembrane helix</keyword>
<feature type="transmembrane region" description="Helical" evidence="10">
    <location>
        <begin position="18"/>
        <end position="38"/>
    </location>
</feature>
<feature type="transmembrane region" description="Helical" evidence="10">
    <location>
        <begin position="169"/>
        <end position="189"/>
    </location>
</feature>
<feature type="transmembrane region" description="Helical" evidence="10">
    <location>
        <begin position="195"/>
        <end position="218"/>
    </location>
</feature>
<dbReference type="PANTHER" id="PTHR43823">
    <property type="entry name" value="SPORULATION PROTEIN YKVU"/>
    <property type="match status" value="1"/>
</dbReference>
<dbReference type="PANTHER" id="PTHR43823:SF3">
    <property type="entry name" value="MULTIDRUG EXPORT PROTEIN MEPA"/>
    <property type="match status" value="1"/>
</dbReference>